<comment type="caution">
    <text evidence="4">The sequence shown here is derived from an EMBL/GenBank/DDBJ whole genome shotgun (WGS) entry which is preliminary data.</text>
</comment>
<dbReference type="PROSITE" id="PS01031">
    <property type="entry name" value="SHSP"/>
    <property type="match status" value="1"/>
</dbReference>
<dbReference type="Gene3D" id="2.60.40.790">
    <property type="match status" value="1"/>
</dbReference>
<dbReference type="SUPFAM" id="SSF49764">
    <property type="entry name" value="HSP20-like chaperones"/>
    <property type="match status" value="1"/>
</dbReference>
<evidence type="ECO:0000313" key="4">
    <source>
        <dbReference type="EMBL" id="MCS0607749.1"/>
    </source>
</evidence>
<evidence type="ECO:0000256" key="1">
    <source>
        <dbReference type="PROSITE-ProRule" id="PRU00285"/>
    </source>
</evidence>
<reference evidence="4 5" key="1">
    <citation type="submission" date="2022-08" db="EMBL/GenBank/DDBJ databases">
        <title>Reclassification of Massilia species as members of the genera Telluria, Duganella, Pseudoduganella, Mokoshia gen. nov. and Zemynaea gen. nov. using orthogonal and non-orthogonal genome-based approaches.</title>
        <authorList>
            <person name="Bowman J.P."/>
        </authorList>
    </citation>
    <scope>NUCLEOTIDE SEQUENCE [LARGE SCALE GENOMIC DNA]</scope>
    <source>
        <strain evidence="4 5">JCM 31607</strain>
    </source>
</reference>
<sequence>MNLIRRNASPLSAWRPGSVEDQFGRIVQNMFQEMLSPFGGAGGGWSAEDTISPRINVRENDKGYDIEAEMPGVKKEDIKVSIEHDRVTIEGECRTANEQREGENVVYSERSARKFLRSFMLPTEVDDATAQARLEDGILHLTLPKKQGAEARRLTIQ</sequence>
<dbReference type="InterPro" id="IPR008978">
    <property type="entry name" value="HSP20-like_chaperone"/>
</dbReference>
<dbReference type="Pfam" id="PF00011">
    <property type="entry name" value="HSP20"/>
    <property type="match status" value="1"/>
</dbReference>
<dbReference type="RefSeq" id="WP_258855448.1">
    <property type="nucleotide sequence ID" value="NZ_JANUGV010000001.1"/>
</dbReference>
<name>A0ABT2BGV6_9BURK</name>
<accession>A0ABT2BGV6</accession>
<dbReference type="InterPro" id="IPR031107">
    <property type="entry name" value="Small_HSP"/>
</dbReference>
<evidence type="ECO:0000256" key="2">
    <source>
        <dbReference type="RuleBase" id="RU003616"/>
    </source>
</evidence>
<dbReference type="InterPro" id="IPR002068">
    <property type="entry name" value="A-crystallin/Hsp20_dom"/>
</dbReference>
<dbReference type="EMBL" id="JANUGV010000001">
    <property type="protein sequence ID" value="MCS0607749.1"/>
    <property type="molecule type" value="Genomic_DNA"/>
</dbReference>
<protein>
    <submittedName>
        <fullName evidence="4">Hsp20/alpha crystallin family protein</fullName>
    </submittedName>
</protein>
<dbReference type="CDD" id="cd06464">
    <property type="entry name" value="ACD_sHsps-like"/>
    <property type="match status" value="1"/>
</dbReference>
<comment type="similarity">
    <text evidence="1 2">Belongs to the small heat shock protein (HSP20) family.</text>
</comment>
<proteinExistence type="inferred from homology"/>
<keyword evidence="5" id="KW-1185">Reference proteome</keyword>
<evidence type="ECO:0000313" key="5">
    <source>
        <dbReference type="Proteomes" id="UP001205861"/>
    </source>
</evidence>
<dbReference type="PANTHER" id="PTHR11527">
    <property type="entry name" value="HEAT-SHOCK PROTEIN 20 FAMILY MEMBER"/>
    <property type="match status" value="1"/>
</dbReference>
<dbReference type="Proteomes" id="UP001205861">
    <property type="component" value="Unassembled WGS sequence"/>
</dbReference>
<organism evidence="4 5">
    <name type="scientific">Massilia solisilvae</name>
    <dbReference type="NCBI Taxonomy" id="1811225"/>
    <lineage>
        <taxon>Bacteria</taxon>
        <taxon>Pseudomonadati</taxon>
        <taxon>Pseudomonadota</taxon>
        <taxon>Betaproteobacteria</taxon>
        <taxon>Burkholderiales</taxon>
        <taxon>Oxalobacteraceae</taxon>
        <taxon>Telluria group</taxon>
        <taxon>Massilia</taxon>
    </lineage>
</organism>
<feature type="domain" description="SHSP" evidence="3">
    <location>
        <begin position="46"/>
        <end position="157"/>
    </location>
</feature>
<evidence type="ECO:0000259" key="3">
    <source>
        <dbReference type="PROSITE" id="PS01031"/>
    </source>
</evidence>
<gene>
    <name evidence="4" type="ORF">NX773_06190</name>
</gene>